<gene>
    <name evidence="1" type="ORF">FRZ06_10150</name>
</gene>
<evidence type="ECO:0000313" key="1">
    <source>
        <dbReference type="EMBL" id="QOX63686.1"/>
    </source>
</evidence>
<sequence length="353" mass="37568">MGLPNINIEFKTTAASAIERSERGVVGIIVKDAASNGAFALTKTSQIPAALGTENKAYVARAFNGYVNPPKKVILYVLPTASEDLSEGLSYMATQNIDYLAGPPSINQTEAAAVVSWVKEQRADGYTPKAVLPNTEADSEAIINFTSSEILVDGIEYTAAQYCSRIAGLVAGTPLTISCTYAPLPEVTGVKGMTKDQMDAAIDAGKFIIFHDGEKVKVGRGVNSLQTTTQDKGAAFKKIKIVEAVDMMNSDIRMTAQDSYIGKYANSYDNKCLLIGAIKGYFATLETQGVLKIGSAVGIDLAAQEDYLQSQGINTDDMTAQQIKEANTGDKVFLTASASILDAIEDISLMIVI</sequence>
<proteinExistence type="predicted"/>
<name>A0ACD1AB64_9FIRM</name>
<dbReference type="EMBL" id="CP042469">
    <property type="protein sequence ID" value="QOX63686.1"/>
    <property type="molecule type" value="Genomic_DNA"/>
</dbReference>
<protein>
    <submittedName>
        <fullName evidence="1">Phage tail sheath protein</fullName>
    </submittedName>
</protein>
<keyword evidence="2" id="KW-1185">Reference proteome</keyword>
<dbReference type="Proteomes" id="UP000594014">
    <property type="component" value="Chromosome"/>
</dbReference>
<reference evidence="1" key="1">
    <citation type="submission" date="2019-08" db="EMBL/GenBank/DDBJ databases">
        <title>Genome sequence of Clostridiales bacterium MT110.</title>
        <authorList>
            <person name="Cao J."/>
        </authorList>
    </citation>
    <scope>NUCLEOTIDE SEQUENCE</scope>
    <source>
        <strain evidence="1">MT110</strain>
    </source>
</reference>
<accession>A0ACD1AB64</accession>
<organism evidence="1 2">
    <name type="scientific">Anoxybacterium hadale</name>
    <dbReference type="NCBI Taxonomy" id="3408580"/>
    <lineage>
        <taxon>Bacteria</taxon>
        <taxon>Bacillati</taxon>
        <taxon>Bacillota</taxon>
        <taxon>Clostridia</taxon>
        <taxon>Peptostreptococcales</taxon>
        <taxon>Anaerovoracaceae</taxon>
        <taxon>Anoxybacterium</taxon>
    </lineage>
</organism>
<evidence type="ECO:0000313" key="2">
    <source>
        <dbReference type="Proteomes" id="UP000594014"/>
    </source>
</evidence>